<evidence type="ECO:0000256" key="3">
    <source>
        <dbReference type="ARBA" id="ARBA00012744"/>
    </source>
</evidence>
<evidence type="ECO:0000256" key="5">
    <source>
        <dbReference type="ARBA" id="ARBA00022801"/>
    </source>
</evidence>
<dbReference type="InterPro" id="IPR002772">
    <property type="entry name" value="Glyco_hydro_3_C"/>
</dbReference>
<dbReference type="Gene3D" id="3.20.20.300">
    <property type="entry name" value="Glycoside hydrolase, family 3, N-terminal domain"/>
    <property type="match status" value="1"/>
</dbReference>
<feature type="domain" description="Glycoside hydrolase family 3 C-terminal" evidence="8">
    <location>
        <begin position="432"/>
        <end position="640"/>
    </location>
</feature>
<keyword evidence="5 9" id="KW-0378">Hydrolase</keyword>
<evidence type="ECO:0000256" key="4">
    <source>
        <dbReference type="ARBA" id="ARBA00022729"/>
    </source>
</evidence>
<dbReference type="Gene3D" id="3.40.50.1700">
    <property type="entry name" value="Glycoside hydrolase family 3 C-terminal domain"/>
    <property type="match status" value="1"/>
</dbReference>
<comment type="caution">
    <text evidence="9">The sequence shown here is derived from an EMBL/GenBank/DDBJ whole genome shotgun (WGS) entry which is preliminary data.</text>
</comment>
<dbReference type="RefSeq" id="WP_125247211.1">
    <property type="nucleotide sequence ID" value="NZ_RSEB01000002.1"/>
</dbReference>
<evidence type="ECO:0000259" key="8">
    <source>
        <dbReference type="Pfam" id="PF01915"/>
    </source>
</evidence>
<dbReference type="PANTHER" id="PTHR30620:SF16">
    <property type="entry name" value="LYSOSOMAL BETA GLUCOSIDASE"/>
    <property type="match status" value="1"/>
</dbReference>
<comment type="catalytic activity">
    <reaction evidence="1">
        <text>Hydrolysis of terminal, non-reducing beta-D-glucosyl residues with release of beta-D-glucose.</text>
        <dbReference type="EC" id="3.2.1.21"/>
    </reaction>
</comment>
<dbReference type="Proteomes" id="UP000277256">
    <property type="component" value="Unassembled WGS sequence"/>
</dbReference>
<dbReference type="InterPro" id="IPR036962">
    <property type="entry name" value="Glyco_hydro_3_N_sf"/>
</dbReference>
<dbReference type="InterPro" id="IPR036881">
    <property type="entry name" value="Glyco_hydro_3_C_sf"/>
</dbReference>
<organism evidence="9 10">
    <name type="scientific">Glycomyces terrestris</name>
    <dbReference type="NCBI Taxonomy" id="2493553"/>
    <lineage>
        <taxon>Bacteria</taxon>
        <taxon>Bacillati</taxon>
        <taxon>Actinomycetota</taxon>
        <taxon>Actinomycetes</taxon>
        <taxon>Glycomycetales</taxon>
        <taxon>Glycomycetaceae</taxon>
        <taxon>Glycomyces</taxon>
    </lineage>
</organism>
<dbReference type="PANTHER" id="PTHR30620">
    <property type="entry name" value="PERIPLASMIC BETA-GLUCOSIDASE-RELATED"/>
    <property type="match status" value="1"/>
</dbReference>
<dbReference type="Pfam" id="PF00933">
    <property type="entry name" value="Glyco_hydro_3"/>
    <property type="match status" value="1"/>
</dbReference>
<name>A0A426V0Z9_9ACTN</name>
<dbReference type="GO" id="GO:0009251">
    <property type="term" value="P:glucan catabolic process"/>
    <property type="evidence" value="ECO:0007669"/>
    <property type="project" value="TreeGrafter"/>
</dbReference>
<keyword evidence="6" id="KW-0326">Glycosidase</keyword>
<dbReference type="SUPFAM" id="SSF51445">
    <property type="entry name" value="(Trans)glycosidases"/>
    <property type="match status" value="1"/>
</dbReference>
<dbReference type="GO" id="GO:0008422">
    <property type="term" value="F:beta-glucosidase activity"/>
    <property type="evidence" value="ECO:0007669"/>
    <property type="project" value="UniProtKB-EC"/>
</dbReference>
<dbReference type="PRINTS" id="PR00133">
    <property type="entry name" value="GLHYDRLASE3"/>
</dbReference>
<dbReference type="EC" id="3.2.1.21" evidence="3"/>
<evidence type="ECO:0000256" key="6">
    <source>
        <dbReference type="ARBA" id="ARBA00023295"/>
    </source>
</evidence>
<dbReference type="Pfam" id="PF01915">
    <property type="entry name" value="Glyco_hydro_3_C"/>
    <property type="match status" value="1"/>
</dbReference>
<evidence type="ECO:0000259" key="7">
    <source>
        <dbReference type="Pfam" id="PF00933"/>
    </source>
</evidence>
<evidence type="ECO:0000313" key="10">
    <source>
        <dbReference type="Proteomes" id="UP000277256"/>
    </source>
</evidence>
<dbReference type="InterPro" id="IPR001764">
    <property type="entry name" value="Glyco_hydro_3_N"/>
</dbReference>
<keyword evidence="4" id="KW-0732">Signal</keyword>
<proteinExistence type="inferred from homology"/>
<evidence type="ECO:0000313" key="9">
    <source>
        <dbReference type="EMBL" id="RRS00532.1"/>
    </source>
</evidence>
<dbReference type="InterPro" id="IPR017853">
    <property type="entry name" value="GH"/>
</dbReference>
<evidence type="ECO:0000256" key="2">
    <source>
        <dbReference type="ARBA" id="ARBA00005336"/>
    </source>
</evidence>
<accession>A0A426V0Z9</accession>
<dbReference type="AlphaFoldDB" id="A0A426V0Z9"/>
<comment type="similarity">
    <text evidence="2">Belongs to the glycosyl hydrolase 3 family.</text>
</comment>
<dbReference type="EMBL" id="RSEB01000002">
    <property type="protein sequence ID" value="RRS00532.1"/>
    <property type="molecule type" value="Genomic_DNA"/>
</dbReference>
<dbReference type="OrthoDB" id="3187421at2"/>
<gene>
    <name evidence="9" type="ORF">EIW28_08200</name>
</gene>
<sequence length="642" mass="66276">MGASLPALFRRPAILWSALAVALAAAVVTVLLVVPGADEGPADGDGDYLDASLPIDERVADLLGRMTIEEKVGQMTQVAVPAIEAAPADVREYGIGSLLNGGSEALHDTPEAWAAMIDGYQREALDSRLGIPLMYGIDAVHGNTAIPGAVVFPHNIGLGAAHDPDLAGRAAAVTAAETRAAGIHWTFAPCVCVARDSRWGRTYESYGEDPGLAFEYAGPVVQGYQGGDLTANTSVLATAKHYVGDGGTAYSSSTTGDYLIDQGVTTLTEDELRAIHLAPFRAAVDAGVGSVMASFSSTDLGEGPLKVHADEYLITDVLKGELGFDGFVVSDWQAVDQISDDYAEAVRASINAGVDMVMVPFEYQRFISTLLSEVESGGVSEDRIDDAVSRILTQKFALGLFEQPNGDTSGAAAVGSDEHRAVAREAAAASQTLLRNDGDLLPLTGQERLYVAGSGADSIGRQTGGWTASWQGSLDTPTEGTTILAGIQEVAPNAEVTFSEDASAPLDGADVGIVVVAEDPYAEGIGDAGAGEHDMTVSEADAAAIATVCGAVDCVVIVVSGRPIEIEAHLGDSGAAAGVDALVAAWLPGSEGAGVADPLFGATPYDGRLPVSWPRLIADEPLNVGDPDYDPLFAYGFGLQTP</sequence>
<dbReference type="InterPro" id="IPR051915">
    <property type="entry name" value="Cellulose_Degrad_GH3"/>
</dbReference>
<reference evidence="9 10" key="1">
    <citation type="submission" date="2018-12" db="EMBL/GenBank/DDBJ databases">
        <title>Glycomyces sp. YIM 121974 draft genome.</title>
        <authorList>
            <person name="Li Q."/>
        </authorList>
    </citation>
    <scope>NUCLEOTIDE SEQUENCE [LARGE SCALE GENOMIC DNA]</scope>
    <source>
        <strain evidence="9 10">YIM 121974</strain>
    </source>
</reference>
<protein>
    <recommendedName>
        <fullName evidence="3">beta-glucosidase</fullName>
        <ecNumber evidence="3">3.2.1.21</ecNumber>
    </recommendedName>
</protein>
<feature type="domain" description="Glycoside hydrolase family 3 N-terminal" evidence="7">
    <location>
        <begin position="67"/>
        <end position="393"/>
    </location>
</feature>
<evidence type="ECO:0000256" key="1">
    <source>
        <dbReference type="ARBA" id="ARBA00000448"/>
    </source>
</evidence>
<keyword evidence="10" id="KW-1185">Reference proteome</keyword>
<dbReference type="SUPFAM" id="SSF52279">
    <property type="entry name" value="Beta-D-glucan exohydrolase, C-terminal domain"/>
    <property type="match status" value="1"/>
</dbReference>